<dbReference type="EMBL" id="JYDP01002336">
    <property type="protein sequence ID" value="KRY97045.1"/>
    <property type="molecule type" value="Genomic_DNA"/>
</dbReference>
<dbReference type="Proteomes" id="UP000055024">
    <property type="component" value="Unassembled WGS sequence"/>
</dbReference>
<evidence type="ECO:0000313" key="2">
    <source>
        <dbReference type="Proteomes" id="UP000055024"/>
    </source>
</evidence>
<reference evidence="1 2" key="1">
    <citation type="submission" date="2015-01" db="EMBL/GenBank/DDBJ databases">
        <title>Evolution of Trichinella species and genotypes.</title>
        <authorList>
            <person name="Korhonen P.K."/>
            <person name="Edoardo P."/>
            <person name="Giuseppe L.R."/>
            <person name="Gasser R.B."/>
        </authorList>
    </citation>
    <scope>NUCLEOTIDE SEQUENCE [LARGE SCALE GENOMIC DNA]</scope>
    <source>
        <strain evidence="1">ISS1029</strain>
    </source>
</reference>
<keyword evidence="2" id="KW-1185">Reference proteome</keyword>
<organism evidence="1 2">
    <name type="scientific">Trichinella zimbabwensis</name>
    <dbReference type="NCBI Taxonomy" id="268475"/>
    <lineage>
        <taxon>Eukaryota</taxon>
        <taxon>Metazoa</taxon>
        <taxon>Ecdysozoa</taxon>
        <taxon>Nematoda</taxon>
        <taxon>Enoplea</taxon>
        <taxon>Dorylaimia</taxon>
        <taxon>Trichinellida</taxon>
        <taxon>Trichinellidae</taxon>
        <taxon>Trichinella</taxon>
    </lineage>
</organism>
<gene>
    <name evidence="1" type="ORF">T11_900</name>
</gene>
<accession>A0A0V1GFU7</accession>
<name>A0A0V1GFU7_9BILA</name>
<evidence type="ECO:0000313" key="1">
    <source>
        <dbReference type="EMBL" id="KRY97045.1"/>
    </source>
</evidence>
<comment type="caution">
    <text evidence="1">The sequence shown here is derived from an EMBL/GenBank/DDBJ whole genome shotgun (WGS) entry which is preliminary data.</text>
</comment>
<proteinExistence type="predicted"/>
<sequence>MLINLYCFDIFSQYLTLFQKQPQKELFKLY</sequence>
<protein>
    <submittedName>
        <fullName evidence="1">Uncharacterized protein</fullName>
    </submittedName>
</protein>
<dbReference type="AlphaFoldDB" id="A0A0V1GFU7"/>